<protein>
    <submittedName>
        <fullName evidence="2">Uncharacterized protein</fullName>
    </submittedName>
</protein>
<comment type="caution">
    <text evidence="2">The sequence shown here is derived from an EMBL/GenBank/DDBJ whole genome shotgun (WGS) entry which is preliminary data.</text>
</comment>
<reference evidence="2 3" key="1">
    <citation type="journal article" date="2020" name="Nat. Food">
        <title>A phased Vanilla planifolia genome enables genetic improvement of flavour and production.</title>
        <authorList>
            <person name="Hasing T."/>
            <person name="Tang H."/>
            <person name="Brym M."/>
            <person name="Khazi F."/>
            <person name="Huang T."/>
            <person name="Chambers A.H."/>
        </authorList>
    </citation>
    <scope>NUCLEOTIDE SEQUENCE [LARGE SCALE GENOMIC DNA]</scope>
    <source>
        <tissue evidence="2">Leaf</tissue>
    </source>
</reference>
<accession>A0A835QJY1</accession>
<dbReference type="Proteomes" id="UP000636800">
    <property type="component" value="Unassembled WGS sequence"/>
</dbReference>
<name>A0A835QJY1_VANPL</name>
<evidence type="ECO:0000313" key="3">
    <source>
        <dbReference type="Proteomes" id="UP000636800"/>
    </source>
</evidence>
<organism evidence="2 3">
    <name type="scientific">Vanilla planifolia</name>
    <name type="common">Vanilla</name>
    <dbReference type="NCBI Taxonomy" id="51239"/>
    <lineage>
        <taxon>Eukaryota</taxon>
        <taxon>Viridiplantae</taxon>
        <taxon>Streptophyta</taxon>
        <taxon>Embryophyta</taxon>
        <taxon>Tracheophyta</taxon>
        <taxon>Spermatophyta</taxon>
        <taxon>Magnoliopsida</taxon>
        <taxon>Liliopsida</taxon>
        <taxon>Asparagales</taxon>
        <taxon>Orchidaceae</taxon>
        <taxon>Vanilloideae</taxon>
        <taxon>Vanilleae</taxon>
        <taxon>Vanilla</taxon>
    </lineage>
</organism>
<evidence type="ECO:0000256" key="1">
    <source>
        <dbReference type="SAM" id="MobiDB-lite"/>
    </source>
</evidence>
<dbReference type="EMBL" id="JADCNL010000008">
    <property type="protein sequence ID" value="KAG0470058.1"/>
    <property type="molecule type" value="Genomic_DNA"/>
</dbReference>
<keyword evidence="3" id="KW-1185">Reference proteome</keyword>
<gene>
    <name evidence="2" type="ORF">HPP92_016758</name>
</gene>
<proteinExistence type="predicted"/>
<dbReference type="OrthoDB" id="675023at2759"/>
<feature type="region of interest" description="Disordered" evidence="1">
    <location>
        <begin position="1"/>
        <end position="20"/>
    </location>
</feature>
<sequence length="99" mass="10915">MSKALRRAPQRSLSASNEDIERKLRGAGKAILFTSDSWKMALKQSKSHFTSSSRRKDIEKEVQGNFPKIATSVMALGNPGIQEQEQVMVQRNVGQGGTP</sequence>
<dbReference type="AlphaFoldDB" id="A0A835QJY1"/>
<evidence type="ECO:0000313" key="2">
    <source>
        <dbReference type="EMBL" id="KAG0470058.1"/>
    </source>
</evidence>